<evidence type="ECO:0000259" key="2">
    <source>
        <dbReference type="Pfam" id="PF11954"/>
    </source>
</evidence>
<sequence length="281" mass="30125">MRDFRDAKAMAQTLREALAAKSIPLTHSDSLELIANVLGLRDWNTLSARIHSAGPPSTPAQAADSTAESPPIVTRQETAVDSATLDRYAGFYQLNDRAVFTVTPDGHHLVMQLTGQRSVQFFAESVTEFFARIVDAQVSFVVGPDGPATSLILHQNGSDIAMARIDAAAARKIADQTAERVKNQSANPGTEAALHRLIDGIASGTPNYNEMSPPLAAATRKQMAWLQPLADLGTIQSILFLGVGEQGEDVYSVRQANGATHWRIALDDKGIISTAWVTPGP</sequence>
<accession>A0A973WLD3</accession>
<protein>
    <submittedName>
        <fullName evidence="4">DUF3471 domain-containing protein</fullName>
    </submittedName>
</protein>
<dbReference type="AlphaFoldDB" id="A0A973WLD3"/>
<reference evidence="4" key="1">
    <citation type="submission" date="2020-06" db="EMBL/GenBank/DDBJ databases">
        <title>Whole Genome Sequence of Bradyrhizobium sp. Strain 66S1MB.</title>
        <authorList>
            <person name="Bromfield E."/>
            <person name="Cloutier S."/>
        </authorList>
    </citation>
    <scope>NUCLEOTIDE SEQUENCE</scope>
    <source>
        <strain evidence="4">66S1MB</strain>
    </source>
</reference>
<feature type="compositionally biased region" description="Polar residues" evidence="1">
    <location>
        <begin position="59"/>
        <end position="68"/>
    </location>
</feature>
<proteinExistence type="predicted"/>
<evidence type="ECO:0000259" key="3">
    <source>
        <dbReference type="Pfam" id="PF20066"/>
    </source>
</evidence>
<evidence type="ECO:0000313" key="4">
    <source>
        <dbReference type="EMBL" id="NVL06396.1"/>
    </source>
</evidence>
<dbReference type="InterPro" id="IPR021860">
    <property type="entry name" value="Peptidase_S12_Pab87-rel_C"/>
</dbReference>
<gene>
    <name evidence="4" type="ORF">HU230_11790</name>
</gene>
<feature type="region of interest" description="Disordered" evidence="1">
    <location>
        <begin position="51"/>
        <end position="71"/>
    </location>
</feature>
<feature type="domain" description="Peptidase S12 Pab87-related C-terminal" evidence="2">
    <location>
        <begin position="75"/>
        <end position="154"/>
    </location>
</feature>
<evidence type="ECO:0000256" key="1">
    <source>
        <dbReference type="SAM" id="MobiDB-lite"/>
    </source>
</evidence>
<name>A0A973WLD3_9BRAD</name>
<organism evidence="4">
    <name type="scientific">Bradyrhizobium quebecense</name>
    <dbReference type="NCBI Taxonomy" id="2748629"/>
    <lineage>
        <taxon>Bacteria</taxon>
        <taxon>Pseudomonadati</taxon>
        <taxon>Pseudomonadota</taxon>
        <taxon>Alphaproteobacteria</taxon>
        <taxon>Hyphomicrobiales</taxon>
        <taxon>Nitrobacteraceae</taxon>
        <taxon>Bradyrhizobium</taxon>
    </lineage>
</organism>
<dbReference type="Pfam" id="PF11954">
    <property type="entry name" value="DUF3471"/>
    <property type="match status" value="1"/>
</dbReference>
<dbReference type="EMBL" id="JABWSX010000001">
    <property type="protein sequence ID" value="NVL06396.1"/>
    <property type="molecule type" value="Genomic_DNA"/>
</dbReference>
<dbReference type="InterPro" id="IPR045517">
    <property type="entry name" value="Glyoxalase_8"/>
</dbReference>
<feature type="domain" description="Glyoxalase-related protein" evidence="3">
    <location>
        <begin position="4"/>
        <end position="55"/>
    </location>
</feature>
<comment type="caution">
    <text evidence="4">The sequence shown here is derived from an EMBL/GenBank/DDBJ whole genome shotgun (WGS) entry which is preliminary data.</text>
</comment>
<dbReference type="Pfam" id="PF20066">
    <property type="entry name" value="Glyoxalase_8"/>
    <property type="match status" value="1"/>
</dbReference>